<feature type="compositionally biased region" description="Polar residues" evidence="5">
    <location>
        <begin position="250"/>
        <end position="265"/>
    </location>
</feature>
<dbReference type="PANTHER" id="PTHR14212:SF0">
    <property type="entry name" value="U4_U6 SMALL NUCLEAR RIBONUCLEOPROTEIN PRP3"/>
    <property type="match status" value="1"/>
</dbReference>
<dbReference type="CDD" id="cd24162">
    <property type="entry name" value="Prp3_C"/>
    <property type="match status" value="1"/>
</dbReference>
<feature type="compositionally biased region" description="Basic and acidic residues" evidence="5">
    <location>
        <begin position="327"/>
        <end position="341"/>
    </location>
</feature>
<evidence type="ECO:0000256" key="2">
    <source>
        <dbReference type="ARBA" id="ARBA00022664"/>
    </source>
</evidence>
<feature type="compositionally biased region" description="Polar residues" evidence="5">
    <location>
        <begin position="317"/>
        <end position="326"/>
    </location>
</feature>
<sequence>MSHEPDIVVKQQRKRDRAESPLPVAETKKIRASDGHRDRHYHEDEPQEMGSKRNSRSEKKQEHREQQQRDREGLKAKYEGGGTYETVGKQDHHHHRGHDRKERASGGRGTEEVHSERGHLEDVKPEYFDSKEVSGDQKHSARHGEAQRDRESRGNRHHSKDIGKDNNNSRREREDPKSRDEKDRVRKIEKYSDSAAVSADNEHKRDRESKEKDGHRVLKRKEPRTDETWEKQEKRLRSTHDEENHDKQQPDTGLSPQMVTINGSSAKDKKDGNGIQFSSNGKTVDMPDSLIASVLPGIVSVDSPNSVALSVSMPGGQHTSVVGSTDNADKSHTSIPSDERVPQNASKSEARGEAAPAEKTSTVSLDALAKAKRVLQVQKELAEKLKKLPQLKKLGAETTTALPSTSAVPLAAASLPQAPPILPPVLPTPPVLPLPGSIPPGIPGGAFFNMPGMLPGLGGLGIPNLGSISSYEAVKRAHEFAVQLGFHQLPGGMPFMPTMVPTPGPDDMGGQLGQPKTVKAPVLRLDAQGREIDEHGNVVDRPKLTNVSTLKVNINKQKKEAFQILRPELEEDPVDNPFFDHRVGIDKKKLVRPKRSSFQFVEEGKWTKQAEMQKLRSQYGEAKAKEMKAKQAALSMAKADFDINPNLIEVSERVPIKEEKPKDAIPDVEWWDAGFLPSKNYEDVEEGKVKMDRITRFVEHPIPIEPPAEPPLPPPQPLKLTKKEQKKLRTQRRLAKEKDRQEMIRQGLLEPPKSKVKMSNLMKVLGAEATQDPTRLEQEIRSAAAEREQAHTDRNLARKLTPAERREKKEKKLFDDATTLETIVSVYRVVDLSHPQTRFKVDINAQENRLTGCVVISDAMCLVVVEGGSKAIKRYNKLMIRRINWAAAIKEETEEGMEDGPRHPNKCDLVWQGSVARPSFDKFLIQQFRSGAAARKYLQDANVGHYWDLAVNFSNE</sequence>
<feature type="domain" description="Small nuclear ribonucleoprotein Prp3 C-terminal" evidence="6">
    <location>
        <begin position="825"/>
        <end position="950"/>
    </location>
</feature>
<feature type="compositionally biased region" description="Basic and acidic residues" evidence="5">
    <location>
        <begin position="55"/>
        <end position="78"/>
    </location>
</feature>
<feature type="region of interest" description="Disordered" evidence="5">
    <location>
        <begin position="310"/>
        <end position="360"/>
    </location>
</feature>
<feature type="domain" description="Pre-mRNA-splicing factor 3" evidence="7">
    <location>
        <begin position="576"/>
        <end position="801"/>
    </location>
</feature>
<evidence type="ECO:0000256" key="1">
    <source>
        <dbReference type="ARBA" id="ARBA00004123"/>
    </source>
</evidence>
<reference evidence="8" key="1">
    <citation type="submission" date="2024-02" db="EMBL/GenBank/DDBJ databases">
        <authorList>
            <consortium name="ELIXIR-Norway"/>
            <consortium name="Elixir Norway"/>
        </authorList>
    </citation>
    <scope>NUCLEOTIDE SEQUENCE</scope>
</reference>
<feature type="compositionally biased region" description="Basic and acidic residues" evidence="5">
    <location>
        <begin position="26"/>
        <end position="44"/>
    </location>
</feature>
<protein>
    <submittedName>
        <fullName evidence="8">Uncharacterized protein</fullName>
    </submittedName>
</protein>
<keyword evidence="2" id="KW-0507">mRNA processing</keyword>
<dbReference type="InterPro" id="IPR010541">
    <property type="entry name" value="Prp3_C"/>
</dbReference>
<feature type="region of interest" description="Disordered" evidence="5">
    <location>
        <begin position="1"/>
        <end position="287"/>
    </location>
</feature>
<name>A0ABP0W945_9BRYO</name>
<evidence type="ECO:0000259" key="7">
    <source>
        <dbReference type="Pfam" id="PF08572"/>
    </source>
</evidence>
<feature type="compositionally biased region" description="Basic and acidic residues" evidence="5">
    <location>
        <begin position="99"/>
        <end position="192"/>
    </location>
</feature>
<keyword evidence="3" id="KW-0508">mRNA splicing</keyword>
<proteinExistence type="predicted"/>
<keyword evidence="4" id="KW-0539">Nucleus</keyword>
<dbReference type="Pfam" id="PF06544">
    <property type="entry name" value="Prp3_C"/>
    <property type="match status" value="1"/>
</dbReference>
<organism evidence="8 9">
    <name type="scientific">Sphagnum jensenii</name>
    <dbReference type="NCBI Taxonomy" id="128206"/>
    <lineage>
        <taxon>Eukaryota</taxon>
        <taxon>Viridiplantae</taxon>
        <taxon>Streptophyta</taxon>
        <taxon>Embryophyta</taxon>
        <taxon>Bryophyta</taxon>
        <taxon>Sphagnophytina</taxon>
        <taxon>Sphagnopsida</taxon>
        <taxon>Sphagnales</taxon>
        <taxon>Sphagnaceae</taxon>
        <taxon>Sphagnum</taxon>
    </lineage>
</organism>
<accession>A0ABP0W945</accession>
<evidence type="ECO:0000259" key="6">
    <source>
        <dbReference type="Pfam" id="PF06544"/>
    </source>
</evidence>
<comment type="subcellular location">
    <subcellularLocation>
        <location evidence="1">Nucleus</location>
    </subcellularLocation>
</comment>
<dbReference type="Proteomes" id="UP001497444">
    <property type="component" value="Chromosome 15"/>
</dbReference>
<dbReference type="InterPro" id="IPR013881">
    <property type="entry name" value="Pre-mRNA_splic_Prp3_dom"/>
</dbReference>
<keyword evidence="9" id="KW-1185">Reference proteome</keyword>
<feature type="compositionally biased region" description="Pro residues" evidence="5">
    <location>
        <begin position="703"/>
        <end position="717"/>
    </location>
</feature>
<gene>
    <name evidence="8" type="ORF">CSSPJE1EN1_LOCUS8812</name>
</gene>
<evidence type="ECO:0000256" key="4">
    <source>
        <dbReference type="ARBA" id="ARBA00023242"/>
    </source>
</evidence>
<feature type="region of interest" description="Disordered" evidence="5">
    <location>
        <begin position="702"/>
        <end position="725"/>
    </location>
</feature>
<feature type="compositionally biased region" description="Basic and acidic residues" evidence="5">
    <location>
        <begin position="223"/>
        <end position="249"/>
    </location>
</feature>
<evidence type="ECO:0000313" key="9">
    <source>
        <dbReference type="Proteomes" id="UP001497444"/>
    </source>
</evidence>
<dbReference type="PANTHER" id="PTHR14212">
    <property type="entry name" value="U4/U6-ASSOCIATED RNA SPLICING FACTOR-RELATED"/>
    <property type="match status" value="1"/>
</dbReference>
<evidence type="ECO:0000256" key="5">
    <source>
        <dbReference type="SAM" id="MobiDB-lite"/>
    </source>
</evidence>
<dbReference type="InterPro" id="IPR027104">
    <property type="entry name" value="Prp3"/>
</dbReference>
<evidence type="ECO:0000313" key="8">
    <source>
        <dbReference type="EMBL" id="CAK9263334.1"/>
    </source>
</evidence>
<dbReference type="EMBL" id="OZ020110">
    <property type="protein sequence ID" value="CAK9263334.1"/>
    <property type="molecule type" value="Genomic_DNA"/>
</dbReference>
<evidence type="ECO:0000256" key="3">
    <source>
        <dbReference type="ARBA" id="ARBA00023187"/>
    </source>
</evidence>
<dbReference type="Pfam" id="PF08572">
    <property type="entry name" value="PRP3"/>
    <property type="match status" value="1"/>
</dbReference>
<feature type="compositionally biased region" description="Basic and acidic residues" evidence="5">
    <location>
        <begin position="200"/>
        <end position="216"/>
    </location>
</feature>